<keyword evidence="2" id="KW-1185">Reference proteome</keyword>
<dbReference type="AlphaFoldDB" id="A0A319A271"/>
<dbReference type="RefSeq" id="XP_025427564.1">
    <property type="nucleotide sequence ID" value="XM_025575875.1"/>
</dbReference>
<evidence type="ECO:0000313" key="1">
    <source>
        <dbReference type="EMBL" id="PYH41582.1"/>
    </source>
</evidence>
<dbReference type="EMBL" id="KZ821262">
    <property type="protein sequence ID" value="PYH41582.1"/>
    <property type="molecule type" value="Genomic_DNA"/>
</dbReference>
<evidence type="ECO:0000313" key="2">
    <source>
        <dbReference type="Proteomes" id="UP000248349"/>
    </source>
</evidence>
<gene>
    <name evidence="1" type="ORF">BP01DRAFT_360231</name>
</gene>
<name>A0A319A271_9EURO</name>
<reference evidence="1 2" key="1">
    <citation type="submission" date="2016-12" db="EMBL/GenBank/DDBJ databases">
        <title>The genomes of Aspergillus section Nigri reveals drivers in fungal speciation.</title>
        <authorList>
            <consortium name="DOE Joint Genome Institute"/>
            <person name="Vesth T.C."/>
            <person name="Nybo J."/>
            <person name="Theobald S."/>
            <person name="Brandl J."/>
            <person name="Frisvad J.C."/>
            <person name="Nielsen K.F."/>
            <person name="Lyhne E.K."/>
            <person name="Kogle M.E."/>
            <person name="Kuo A."/>
            <person name="Riley R."/>
            <person name="Clum A."/>
            <person name="Nolan M."/>
            <person name="Lipzen A."/>
            <person name="Salamov A."/>
            <person name="Henrissat B."/>
            <person name="Wiebenga A."/>
            <person name="De Vries R.P."/>
            <person name="Grigoriev I.V."/>
            <person name="Mortensen U.H."/>
            <person name="Andersen M.R."/>
            <person name="Baker S.E."/>
        </authorList>
    </citation>
    <scope>NUCLEOTIDE SEQUENCE [LARGE SCALE GENOMIC DNA]</scope>
    <source>
        <strain evidence="1 2">JOP 1030-1</strain>
    </source>
</reference>
<protein>
    <submittedName>
        <fullName evidence="1">Uncharacterized protein</fullName>
    </submittedName>
</protein>
<organism evidence="1 2">
    <name type="scientific">Aspergillus saccharolyticus JOP 1030-1</name>
    <dbReference type="NCBI Taxonomy" id="1450539"/>
    <lineage>
        <taxon>Eukaryota</taxon>
        <taxon>Fungi</taxon>
        <taxon>Dikarya</taxon>
        <taxon>Ascomycota</taxon>
        <taxon>Pezizomycotina</taxon>
        <taxon>Eurotiomycetes</taxon>
        <taxon>Eurotiomycetidae</taxon>
        <taxon>Eurotiales</taxon>
        <taxon>Aspergillaceae</taxon>
        <taxon>Aspergillus</taxon>
        <taxon>Aspergillus subgen. Circumdati</taxon>
    </lineage>
</organism>
<dbReference type="Proteomes" id="UP000248349">
    <property type="component" value="Unassembled WGS sequence"/>
</dbReference>
<proteinExistence type="predicted"/>
<sequence length="77" mass="8376">MQEGEQLVYISFCRERVSSYGTVEFIVGDRLRCGWGGMIGGIAYIAGFGLGGFEWVCRPGVGGRSEHQNSEDHGACE</sequence>
<accession>A0A319A271</accession>
<dbReference type="GeneID" id="37077103"/>